<dbReference type="Proteomes" id="UP000191672">
    <property type="component" value="Unassembled WGS sequence"/>
</dbReference>
<name>A0A1V6Q055_9EURO</name>
<evidence type="ECO:0000313" key="2">
    <source>
        <dbReference type="Proteomes" id="UP000191672"/>
    </source>
</evidence>
<evidence type="ECO:0000313" key="1">
    <source>
        <dbReference type="EMBL" id="OQD82086.1"/>
    </source>
</evidence>
<dbReference type="EMBL" id="MDYN01000023">
    <property type="protein sequence ID" value="OQD82086.1"/>
    <property type="molecule type" value="Genomic_DNA"/>
</dbReference>
<reference evidence="2" key="1">
    <citation type="journal article" date="2017" name="Nat. Microbiol.">
        <title>Global analysis of biosynthetic gene clusters reveals vast potential of secondary metabolite production in Penicillium species.</title>
        <authorList>
            <person name="Nielsen J.C."/>
            <person name="Grijseels S."/>
            <person name="Prigent S."/>
            <person name="Ji B."/>
            <person name="Dainat J."/>
            <person name="Nielsen K.F."/>
            <person name="Frisvad J.C."/>
            <person name="Workman M."/>
            <person name="Nielsen J."/>
        </authorList>
    </citation>
    <scope>NUCLEOTIDE SEQUENCE [LARGE SCALE GENOMIC DNA]</scope>
    <source>
        <strain evidence="2">IBT 31811</strain>
    </source>
</reference>
<organism evidence="1 2">
    <name type="scientific">Penicillium antarcticum</name>
    <dbReference type="NCBI Taxonomy" id="416450"/>
    <lineage>
        <taxon>Eukaryota</taxon>
        <taxon>Fungi</taxon>
        <taxon>Dikarya</taxon>
        <taxon>Ascomycota</taxon>
        <taxon>Pezizomycotina</taxon>
        <taxon>Eurotiomycetes</taxon>
        <taxon>Eurotiomycetidae</taxon>
        <taxon>Eurotiales</taxon>
        <taxon>Aspergillaceae</taxon>
        <taxon>Penicillium</taxon>
    </lineage>
</organism>
<keyword evidence="2" id="KW-1185">Reference proteome</keyword>
<protein>
    <submittedName>
        <fullName evidence="1">Uncharacterized protein</fullName>
    </submittedName>
</protein>
<gene>
    <name evidence="1" type="ORF">PENANT_c023G05222</name>
</gene>
<comment type="caution">
    <text evidence="1">The sequence shown here is derived from an EMBL/GenBank/DDBJ whole genome shotgun (WGS) entry which is preliminary data.</text>
</comment>
<sequence length="108" mass="11894">MPFFKTIIAAIAPAMGSSADRKYGNSSERTFNRLGLKSVNNGTYSMDALGTKTHTVQVNNNFDSKLAKTDVESVSSDEQRLATHAGPYGISVTRKFDVHYENSSMRKQ</sequence>
<proteinExistence type="predicted"/>
<accession>A0A1V6Q055</accession>
<dbReference type="AlphaFoldDB" id="A0A1V6Q055"/>